<accession>A0AAV9P5L9</accession>
<reference evidence="1 2" key="1">
    <citation type="submission" date="2023-08" db="EMBL/GenBank/DDBJ databases">
        <title>Black Yeasts Isolated from many extreme environments.</title>
        <authorList>
            <person name="Coleine C."/>
            <person name="Stajich J.E."/>
            <person name="Selbmann L."/>
        </authorList>
    </citation>
    <scope>NUCLEOTIDE SEQUENCE [LARGE SCALE GENOMIC DNA]</scope>
    <source>
        <strain evidence="1 2">CCFEE 5935</strain>
    </source>
</reference>
<comment type="caution">
    <text evidence="1">The sequence shown here is derived from an EMBL/GenBank/DDBJ whole genome shotgun (WGS) entry which is preliminary data.</text>
</comment>
<organism evidence="1 2">
    <name type="scientific">Saxophila tyrrhenica</name>
    <dbReference type="NCBI Taxonomy" id="1690608"/>
    <lineage>
        <taxon>Eukaryota</taxon>
        <taxon>Fungi</taxon>
        <taxon>Dikarya</taxon>
        <taxon>Ascomycota</taxon>
        <taxon>Pezizomycotina</taxon>
        <taxon>Dothideomycetes</taxon>
        <taxon>Dothideomycetidae</taxon>
        <taxon>Mycosphaerellales</taxon>
        <taxon>Extremaceae</taxon>
        <taxon>Saxophila</taxon>
    </lineage>
</organism>
<sequence>MIKDFETLATNLIRSANVEWVESRIVDTPPPNAQIDATPLSAIWDSFGWPAEDRNVDLLTILQAEDIFNLQGADSPDLLMWLALFCHYFPLLTELRSQVERDPVPGEITQYDFEHYLIAGNEVREWNTGALKWELPLVKVAMQGFTMLIQQLKLAVSQSPTHGSY</sequence>
<evidence type="ECO:0000313" key="2">
    <source>
        <dbReference type="Proteomes" id="UP001337655"/>
    </source>
</evidence>
<dbReference type="AlphaFoldDB" id="A0AAV9P5L9"/>
<keyword evidence="2" id="KW-1185">Reference proteome</keyword>
<proteinExistence type="predicted"/>
<name>A0AAV9P5L9_9PEZI</name>
<gene>
    <name evidence="1" type="ORF">LTR77_007507</name>
</gene>
<dbReference type="RefSeq" id="XP_064657514.1">
    <property type="nucleotide sequence ID" value="XM_064804744.1"/>
</dbReference>
<dbReference type="EMBL" id="JAVRRT010000011">
    <property type="protein sequence ID" value="KAK5167808.1"/>
    <property type="molecule type" value="Genomic_DNA"/>
</dbReference>
<evidence type="ECO:0000313" key="1">
    <source>
        <dbReference type="EMBL" id="KAK5167808.1"/>
    </source>
</evidence>
<dbReference type="GeneID" id="89928843"/>
<dbReference type="Proteomes" id="UP001337655">
    <property type="component" value="Unassembled WGS sequence"/>
</dbReference>
<protein>
    <submittedName>
        <fullName evidence="1">Uncharacterized protein</fullName>
    </submittedName>
</protein>